<dbReference type="RefSeq" id="WP_083093501.1">
    <property type="nucleotide sequence ID" value="NZ_AP022590.1"/>
</dbReference>
<evidence type="ECO:0000313" key="6">
    <source>
        <dbReference type="Proteomes" id="UP000465812"/>
    </source>
</evidence>
<evidence type="ECO:0000256" key="1">
    <source>
        <dbReference type="ARBA" id="ARBA00009129"/>
    </source>
</evidence>
<evidence type="ECO:0000313" key="4">
    <source>
        <dbReference type="EMBL" id="ORB08529.1"/>
    </source>
</evidence>
<reference evidence="3 6" key="2">
    <citation type="journal article" date="2019" name="Emerg. Microbes Infect.">
        <title>Comprehensive subspecies identification of 175 nontuberculous mycobacteria species based on 7547 genomic profiles.</title>
        <authorList>
            <person name="Matsumoto Y."/>
            <person name="Kinjo T."/>
            <person name="Motooka D."/>
            <person name="Nabeya D."/>
            <person name="Jung N."/>
            <person name="Uechi K."/>
            <person name="Horii T."/>
            <person name="Iida T."/>
            <person name="Fujita J."/>
            <person name="Nakamura S."/>
        </authorList>
    </citation>
    <scope>NUCLEOTIDE SEQUENCE [LARGE SCALE GENOMIC DNA]</scope>
    <source>
        <strain evidence="3 6">JCM 18113</strain>
    </source>
</reference>
<organism evidence="4 5">
    <name type="scientific">Mycobacterium mantenii</name>
    <dbReference type="NCBI Taxonomy" id="560555"/>
    <lineage>
        <taxon>Bacteria</taxon>
        <taxon>Bacillati</taxon>
        <taxon>Actinomycetota</taxon>
        <taxon>Actinomycetes</taxon>
        <taxon>Mycobacteriales</taxon>
        <taxon>Mycobacteriaceae</taxon>
        <taxon>Mycobacterium</taxon>
        <taxon>Mycobacterium avium complex (MAC)</taxon>
    </lineage>
</organism>
<evidence type="ECO:0000313" key="5">
    <source>
        <dbReference type="Proteomes" id="UP000192760"/>
    </source>
</evidence>
<protein>
    <submittedName>
        <fullName evidence="4">CsbD family protein</fullName>
    </submittedName>
</protein>
<dbReference type="STRING" id="560555.BST30_04510"/>
<evidence type="ECO:0000313" key="3">
    <source>
        <dbReference type="EMBL" id="BBY38922.1"/>
    </source>
</evidence>
<proteinExistence type="inferred from homology"/>
<dbReference type="EMBL" id="AP022590">
    <property type="protein sequence ID" value="BBY38922.1"/>
    <property type="molecule type" value="Genomic_DNA"/>
</dbReference>
<dbReference type="Pfam" id="PF05532">
    <property type="entry name" value="CsbD"/>
    <property type="match status" value="1"/>
</dbReference>
<feature type="domain" description="CsbD-like" evidence="2">
    <location>
        <begin position="6"/>
        <end position="57"/>
    </location>
</feature>
<evidence type="ECO:0000259" key="2">
    <source>
        <dbReference type="Pfam" id="PF05532"/>
    </source>
</evidence>
<reference evidence="3" key="3">
    <citation type="submission" date="2020-02" db="EMBL/GenBank/DDBJ databases">
        <authorList>
            <person name="Matsumoto Y."/>
            <person name="Motooka D."/>
            <person name="Nakamura S."/>
        </authorList>
    </citation>
    <scope>NUCLEOTIDE SEQUENCE</scope>
    <source>
        <strain evidence="3">JCM 18113</strain>
    </source>
</reference>
<gene>
    <name evidence="4" type="ORF">BST30_04510</name>
    <name evidence="3" type="ORF">MMAN_30560</name>
</gene>
<comment type="similarity">
    <text evidence="1">Belongs to the UPF0337 (CsbD) family.</text>
</comment>
<dbReference type="SUPFAM" id="SSF69047">
    <property type="entry name" value="Hypothetical protein YjbJ"/>
    <property type="match status" value="1"/>
</dbReference>
<accession>A0A1X0G445</accession>
<reference evidence="4 5" key="1">
    <citation type="submission" date="2017-02" db="EMBL/GenBank/DDBJ databases">
        <title>The new phylogeny of genus Mycobacterium.</title>
        <authorList>
            <person name="Tortoli E."/>
            <person name="Trovato A."/>
            <person name="Cirillo D.M."/>
        </authorList>
    </citation>
    <scope>NUCLEOTIDE SEQUENCE [LARGE SCALE GENOMIC DNA]</scope>
    <source>
        <strain evidence="4 5">DSM 45255</strain>
    </source>
</reference>
<dbReference type="InterPro" id="IPR036629">
    <property type="entry name" value="YjbJ_sf"/>
</dbReference>
<name>A0A1X0G445_MYCNT</name>
<dbReference type="AlphaFoldDB" id="A0A1X0G445"/>
<sequence>MSISKKVAHKLEEAKGATKKIYGRAIGNTRLRTEGRVDQFKGNTKQAGAKVKDAFKH</sequence>
<dbReference type="EMBL" id="MVHW01000003">
    <property type="protein sequence ID" value="ORB08529.1"/>
    <property type="molecule type" value="Genomic_DNA"/>
</dbReference>
<dbReference type="Proteomes" id="UP000465812">
    <property type="component" value="Chromosome"/>
</dbReference>
<dbReference type="Proteomes" id="UP000192760">
    <property type="component" value="Unassembled WGS sequence"/>
</dbReference>
<dbReference type="Gene3D" id="1.10.1470.10">
    <property type="entry name" value="YjbJ"/>
    <property type="match status" value="1"/>
</dbReference>
<dbReference type="InterPro" id="IPR008462">
    <property type="entry name" value="CsbD"/>
</dbReference>
<keyword evidence="6" id="KW-1185">Reference proteome</keyword>